<evidence type="ECO:0000256" key="1">
    <source>
        <dbReference type="ARBA" id="ARBA00022801"/>
    </source>
</evidence>
<dbReference type="AlphaFoldDB" id="M4C2R9"/>
<keyword evidence="1" id="KW-0378">Hydrolase</keyword>
<feature type="domain" description="UFSP1/2/DUB catalytic" evidence="3">
    <location>
        <begin position="427"/>
        <end position="619"/>
    </location>
</feature>
<dbReference type="STRING" id="559515.M4C2R9"/>
<dbReference type="HOGENOM" id="CLU_021066_1_0_1"/>
<dbReference type="PANTHER" id="PTHR48153">
    <property type="entry name" value="UFM1-SPECIFIC PROTEASE 2"/>
    <property type="match status" value="1"/>
</dbReference>
<feature type="region of interest" description="Disordered" evidence="2">
    <location>
        <begin position="208"/>
        <end position="234"/>
    </location>
</feature>
<dbReference type="EMBL" id="JH598137">
    <property type="status" value="NOT_ANNOTATED_CDS"/>
    <property type="molecule type" value="Genomic_DNA"/>
</dbReference>
<dbReference type="InterPro" id="IPR012462">
    <property type="entry name" value="UFSP1/2_DUB_cat"/>
</dbReference>
<sequence>MQALLPAPLLRSLRRFGDCHEDINATDVSQSSFLHHGVLLGTQKLVKTSKDDVHQIAIWALLHQPSDDCTGQSFDRNLPGGISRIGSFVVKLRVFRCKDGRATAIEVKVVPCFHAREFHHAIGYALLRCAVDLRKIGEKRSLSQQLEKYKAAAQDSGNFYVRTAVMEGENGRIFRVLNGAGADSLSPDAKLVPLEAILPTRDVIEDTSETKKTKKKNGKKQKKVDTKAATQRHGKKDDTMGMLLSLEYGAITTVDLMVSLAPLASSAAVAPVVTVPAQSISRAPSRRFGAYCDALVVVSVDLPLSAALDLLRDQVYRQLSEVSDLLKDAQEAVNYVAVHQFPLVGAAFPLTVASSSKEPSVSEKDMDDVKALESLHRAFLQPLNQPLFCLSRGCSLAQQAEWLATSDVLYNVHEGIPSFGRGSHGQIALVDGYYGYYHYLQQDLNDKGWGCAYRSLQTLASWLFMQHYTQQRFLSHEQIQSVLVKMGDKPARFKGSTEWIGSLEVGYVLDELFGVTFRSLSVSSGPQLPDLARELLCHFETQGTPVMMGGGQLAFTLLGVDYDLDTGVCAFLTLDPHYTGKEDLHTIQNQVLVLEGYKAVPCSWRKTTSFAKNSFYNLCLPQRPSVNI</sequence>
<evidence type="ECO:0000259" key="3">
    <source>
        <dbReference type="Pfam" id="PF07910"/>
    </source>
</evidence>
<reference evidence="4" key="2">
    <citation type="submission" date="2015-06" db="UniProtKB">
        <authorList>
            <consortium name="EnsemblProtists"/>
        </authorList>
    </citation>
    <scope>IDENTIFICATION</scope>
    <source>
        <strain evidence="4">Emoy2</strain>
    </source>
</reference>
<proteinExistence type="predicted"/>
<keyword evidence="5" id="KW-1185">Reference proteome</keyword>
<accession>M4C2R9</accession>
<dbReference type="InterPro" id="IPR038765">
    <property type="entry name" value="Papain-like_cys_pep_sf"/>
</dbReference>
<dbReference type="SUPFAM" id="SSF54001">
    <property type="entry name" value="Cysteine proteinases"/>
    <property type="match status" value="1"/>
</dbReference>
<dbReference type="eggNOG" id="KOG2433">
    <property type="taxonomic scope" value="Eukaryota"/>
</dbReference>
<evidence type="ECO:0000313" key="4">
    <source>
        <dbReference type="EnsemblProtists" id="HpaP813385"/>
    </source>
</evidence>
<dbReference type="VEuPathDB" id="FungiDB:HpaG813385"/>
<dbReference type="Pfam" id="PF07910">
    <property type="entry name" value="Peptidase_C78"/>
    <property type="match status" value="1"/>
</dbReference>
<evidence type="ECO:0000256" key="2">
    <source>
        <dbReference type="SAM" id="MobiDB-lite"/>
    </source>
</evidence>
<feature type="compositionally biased region" description="Basic residues" evidence="2">
    <location>
        <begin position="212"/>
        <end position="222"/>
    </location>
</feature>
<dbReference type="Proteomes" id="UP000011713">
    <property type="component" value="Unassembled WGS sequence"/>
</dbReference>
<dbReference type="OMA" id="STEWIGS"/>
<dbReference type="PANTHER" id="PTHR48153:SF2">
    <property type="entry name" value="UFM1-SPECIFIC PROTEASE 2"/>
    <property type="match status" value="1"/>
</dbReference>
<protein>
    <recommendedName>
        <fullName evidence="3">UFSP1/2/DUB catalytic domain-containing protein</fullName>
    </recommendedName>
</protein>
<dbReference type="InParanoid" id="M4C2R9"/>
<dbReference type="Gene3D" id="3.90.70.130">
    <property type="match status" value="1"/>
</dbReference>
<name>M4C2R9_HYAAE</name>
<dbReference type="EnsemblProtists" id="HpaT813385">
    <property type="protein sequence ID" value="HpaP813385"/>
    <property type="gene ID" value="HpaG813385"/>
</dbReference>
<organism evidence="4 5">
    <name type="scientific">Hyaloperonospora arabidopsidis (strain Emoy2)</name>
    <name type="common">Downy mildew agent</name>
    <name type="synonym">Peronospora arabidopsidis</name>
    <dbReference type="NCBI Taxonomy" id="559515"/>
    <lineage>
        <taxon>Eukaryota</taxon>
        <taxon>Sar</taxon>
        <taxon>Stramenopiles</taxon>
        <taxon>Oomycota</taxon>
        <taxon>Peronosporomycetes</taxon>
        <taxon>Peronosporales</taxon>
        <taxon>Peronosporaceae</taxon>
        <taxon>Hyaloperonospora</taxon>
    </lineage>
</organism>
<dbReference type="GO" id="GO:0071567">
    <property type="term" value="F:deUFMylase activity"/>
    <property type="evidence" value="ECO:0007669"/>
    <property type="project" value="TreeGrafter"/>
</dbReference>
<evidence type="ECO:0000313" key="5">
    <source>
        <dbReference type="Proteomes" id="UP000011713"/>
    </source>
</evidence>
<reference evidence="5" key="1">
    <citation type="journal article" date="2010" name="Science">
        <title>Signatures of adaptation to obligate biotrophy in the Hyaloperonospora arabidopsidis genome.</title>
        <authorList>
            <person name="Baxter L."/>
            <person name="Tripathy S."/>
            <person name="Ishaque N."/>
            <person name="Boot N."/>
            <person name="Cabral A."/>
            <person name="Kemen E."/>
            <person name="Thines M."/>
            <person name="Ah-Fong A."/>
            <person name="Anderson R."/>
            <person name="Badejoko W."/>
            <person name="Bittner-Eddy P."/>
            <person name="Boore J.L."/>
            <person name="Chibucos M.C."/>
            <person name="Coates M."/>
            <person name="Dehal P."/>
            <person name="Delehaunty K."/>
            <person name="Dong S."/>
            <person name="Downton P."/>
            <person name="Dumas B."/>
            <person name="Fabro G."/>
            <person name="Fronick C."/>
            <person name="Fuerstenberg S.I."/>
            <person name="Fulton L."/>
            <person name="Gaulin E."/>
            <person name="Govers F."/>
            <person name="Hughes L."/>
            <person name="Humphray S."/>
            <person name="Jiang R.H."/>
            <person name="Judelson H."/>
            <person name="Kamoun S."/>
            <person name="Kyung K."/>
            <person name="Meijer H."/>
            <person name="Minx P."/>
            <person name="Morris P."/>
            <person name="Nelson J."/>
            <person name="Phuntumart V."/>
            <person name="Qutob D."/>
            <person name="Rehmany A."/>
            <person name="Rougon-Cardoso A."/>
            <person name="Ryden P."/>
            <person name="Torto-Alalibo T."/>
            <person name="Studholme D."/>
            <person name="Wang Y."/>
            <person name="Win J."/>
            <person name="Wood J."/>
            <person name="Clifton S.W."/>
            <person name="Rogers J."/>
            <person name="Van den Ackerveken G."/>
            <person name="Jones J.D."/>
            <person name="McDowell J.M."/>
            <person name="Beynon J."/>
            <person name="Tyler B.M."/>
        </authorList>
    </citation>
    <scope>NUCLEOTIDE SEQUENCE [LARGE SCALE GENOMIC DNA]</scope>
    <source>
        <strain evidence="5">Emoy2</strain>
    </source>
</reference>